<evidence type="ECO:0000256" key="1">
    <source>
        <dbReference type="SAM" id="MobiDB-lite"/>
    </source>
</evidence>
<evidence type="ECO:0000313" key="5">
    <source>
        <dbReference type="Proteomes" id="UP000604046"/>
    </source>
</evidence>
<dbReference type="Gene3D" id="1.10.510.10">
    <property type="entry name" value="Transferase(Phosphotransferase) domain 1"/>
    <property type="match status" value="1"/>
</dbReference>
<evidence type="ECO:0000259" key="3">
    <source>
        <dbReference type="PROSITE" id="PS50011"/>
    </source>
</evidence>
<feature type="signal peptide" evidence="2">
    <location>
        <begin position="1"/>
        <end position="16"/>
    </location>
</feature>
<reference evidence="4" key="1">
    <citation type="submission" date="2021-02" db="EMBL/GenBank/DDBJ databases">
        <authorList>
            <person name="Dougan E. K."/>
            <person name="Rhodes N."/>
            <person name="Thang M."/>
            <person name="Chan C."/>
        </authorList>
    </citation>
    <scope>NUCLEOTIDE SEQUENCE</scope>
</reference>
<keyword evidence="2" id="KW-0732">Signal</keyword>
<dbReference type="PROSITE" id="PS50011">
    <property type="entry name" value="PROTEIN_KINASE_DOM"/>
    <property type="match status" value="1"/>
</dbReference>
<dbReference type="GO" id="GO:0044773">
    <property type="term" value="P:mitotic DNA damage checkpoint signaling"/>
    <property type="evidence" value="ECO:0007669"/>
    <property type="project" value="TreeGrafter"/>
</dbReference>
<dbReference type="EMBL" id="CAJNDS010002755">
    <property type="protein sequence ID" value="CAE7585729.1"/>
    <property type="molecule type" value="Genomic_DNA"/>
</dbReference>
<dbReference type="PANTHER" id="PTHR44167">
    <property type="entry name" value="OVARIAN-SPECIFIC SERINE/THREONINE-PROTEIN KINASE LOK-RELATED"/>
    <property type="match status" value="1"/>
</dbReference>
<name>A0A812UTT3_9DINO</name>
<feature type="domain" description="Protein kinase" evidence="3">
    <location>
        <begin position="83"/>
        <end position="361"/>
    </location>
</feature>
<dbReference type="InterPro" id="IPR011009">
    <property type="entry name" value="Kinase-like_dom_sf"/>
</dbReference>
<gene>
    <name evidence="4" type="primary">STK16</name>
    <name evidence="4" type="ORF">SNAT2548_LOCUS33394</name>
</gene>
<feature type="region of interest" description="Disordered" evidence="1">
    <location>
        <begin position="299"/>
        <end position="320"/>
    </location>
</feature>
<dbReference type="GO" id="GO:0004674">
    <property type="term" value="F:protein serine/threonine kinase activity"/>
    <property type="evidence" value="ECO:0007669"/>
    <property type="project" value="TreeGrafter"/>
</dbReference>
<comment type="caution">
    <text evidence="4">The sequence shown here is derived from an EMBL/GenBank/DDBJ whole genome shotgun (WGS) entry which is preliminary data.</text>
</comment>
<protein>
    <submittedName>
        <fullName evidence="4">STK16 protein</fullName>
    </submittedName>
</protein>
<dbReference type="SUPFAM" id="SSF56112">
    <property type="entry name" value="Protein kinase-like (PK-like)"/>
    <property type="match status" value="1"/>
</dbReference>
<dbReference type="Pfam" id="PF00069">
    <property type="entry name" value="Pkinase"/>
    <property type="match status" value="1"/>
</dbReference>
<dbReference type="GO" id="GO:0005634">
    <property type="term" value="C:nucleus"/>
    <property type="evidence" value="ECO:0007669"/>
    <property type="project" value="TreeGrafter"/>
</dbReference>
<keyword evidence="5" id="KW-1185">Reference proteome</keyword>
<sequence>MALTTLVLAAACGASALRLDADPMAEGAWAIDADREWPWNRRLTMDEAAMHRYAEGEELTPSSSALEAPDSPPALPSAWSKRLTFLEALGSGGHGTAYLYTAACNSSSVTVTVKLLHQKRLQDRREVRIMRQMYGVSDYCISTLGAPDYVDTDSGLWIMMPFMNSGNLWQLLQRCHTAQCRCEHRLCWERLGAPHSIPFVQALLYQATLGIGALHAQGYIHMDLKPENIMLSCRQDKCFAEVIDLGIACPPKLCKWSGTIGFIAPEVWTGTGLGLAANDIWSLGVVFYEMMYGRKPPFHNDRSGKATRNYQPTKDNAIPNPGKPIDHLIQSMLSQLPSNRPTIRGVQDSLRTIIQEAHPRQDVLDMITLSPTQRGAKDAIPPCLLQYDDPKYIIDIGNKEAHRMDCTDMPRQAQGYFRCGVCVGCNPCCKCRVKRRDKLEKAYFRMPTCE</sequence>
<evidence type="ECO:0000313" key="4">
    <source>
        <dbReference type="EMBL" id="CAE7585729.1"/>
    </source>
</evidence>
<organism evidence="4 5">
    <name type="scientific">Symbiodinium natans</name>
    <dbReference type="NCBI Taxonomy" id="878477"/>
    <lineage>
        <taxon>Eukaryota</taxon>
        <taxon>Sar</taxon>
        <taxon>Alveolata</taxon>
        <taxon>Dinophyceae</taxon>
        <taxon>Suessiales</taxon>
        <taxon>Symbiodiniaceae</taxon>
        <taxon>Symbiodinium</taxon>
    </lineage>
</organism>
<dbReference type="InterPro" id="IPR000719">
    <property type="entry name" value="Prot_kinase_dom"/>
</dbReference>
<dbReference type="OrthoDB" id="4062651at2759"/>
<dbReference type="AlphaFoldDB" id="A0A812UTT3"/>
<dbReference type="PROSITE" id="PS00108">
    <property type="entry name" value="PROTEIN_KINASE_ST"/>
    <property type="match status" value="1"/>
</dbReference>
<dbReference type="SMART" id="SM00220">
    <property type="entry name" value="S_TKc"/>
    <property type="match status" value="1"/>
</dbReference>
<evidence type="ECO:0000256" key="2">
    <source>
        <dbReference type="SAM" id="SignalP"/>
    </source>
</evidence>
<dbReference type="InterPro" id="IPR008271">
    <property type="entry name" value="Ser/Thr_kinase_AS"/>
</dbReference>
<dbReference type="GO" id="GO:0005524">
    <property type="term" value="F:ATP binding"/>
    <property type="evidence" value="ECO:0007669"/>
    <property type="project" value="InterPro"/>
</dbReference>
<accession>A0A812UTT3</accession>
<feature type="chain" id="PRO_5032267283" evidence="2">
    <location>
        <begin position="17"/>
        <end position="450"/>
    </location>
</feature>
<dbReference type="PANTHER" id="PTHR44167:SF24">
    <property type="entry name" value="SERINE_THREONINE-PROTEIN KINASE CHK2"/>
    <property type="match status" value="1"/>
</dbReference>
<proteinExistence type="predicted"/>
<dbReference type="Proteomes" id="UP000604046">
    <property type="component" value="Unassembled WGS sequence"/>
</dbReference>